<keyword evidence="1" id="KW-1133">Transmembrane helix</keyword>
<dbReference type="AlphaFoldDB" id="A0A7E4ZSN1"/>
<accession>A0A7E4ZSN1</accession>
<feature type="transmembrane region" description="Helical" evidence="1">
    <location>
        <begin position="30"/>
        <end position="56"/>
    </location>
</feature>
<name>A0A7E4ZSN1_PANRE</name>
<keyword evidence="1" id="KW-0472">Membrane</keyword>
<proteinExistence type="predicted"/>
<dbReference type="Proteomes" id="UP000492821">
    <property type="component" value="Unassembled WGS sequence"/>
</dbReference>
<feature type="transmembrane region" description="Helical" evidence="1">
    <location>
        <begin position="116"/>
        <end position="142"/>
    </location>
</feature>
<evidence type="ECO:0000313" key="2">
    <source>
        <dbReference type="Proteomes" id="UP000492821"/>
    </source>
</evidence>
<keyword evidence="2" id="KW-1185">Reference proteome</keyword>
<feature type="transmembrane region" description="Helical" evidence="1">
    <location>
        <begin position="63"/>
        <end position="84"/>
    </location>
</feature>
<keyword evidence="1" id="KW-0812">Transmembrane</keyword>
<reference evidence="2" key="1">
    <citation type="journal article" date="2013" name="Genetics">
        <title>The draft genome and transcriptome of Panagrellus redivivus are shaped by the harsh demands of a free-living lifestyle.</title>
        <authorList>
            <person name="Srinivasan J."/>
            <person name="Dillman A.R."/>
            <person name="Macchietto M.G."/>
            <person name="Heikkinen L."/>
            <person name="Lakso M."/>
            <person name="Fracchia K.M."/>
            <person name="Antoshechkin I."/>
            <person name="Mortazavi A."/>
            <person name="Wong G."/>
            <person name="Sternberg P.W."/>
        </authorList>
    </citation>
    <scope>NUCLEOTIDE SEQUENCE [LARGE SCALE GENOMIC DNA]</scope>
    <source>
        <strain evidence="2">MT8872</strain>
    </source>
</reference>
<evidence type="ECO:0000256" key="1">
    <source>
        <dbReference type="SAM" id="Phobius"/>
    </source>
</evidence>
<protein>
    <submittedName>
        <fullName evidence="3">Conserved plasma membrane protein</fullName>
    </submittedName>
</protein>
<reference evidence="3" key="2">
    <citation type="submission" date="2020-10" db="UniProtKB">
        <authorList>
            <consortium name="WormBaseParasite"/>
        </authorList>
    </citation>
    <scope>IDENTIFICATION</scope>
</reference>
<dbReference type="WBParaSite" id="Pan_g15145.t1">
    <property type="protein sequence ID" value="Pan_g15145.t1"/>
    <property type="gene ID" value="Pan_g15145"/>
</dbReference>
<evidence type="ECO:0000313" key="3">
    <source>
        <dbReference type="WBParaSite" id="Pan_g15145.t1"/>
    </source>
</evidence>
<organism evidence="2 3">
    <name type="scientific">Panagrellus redivivus</name>
    <name type="common">Microworm</name>
    <dbReference type="NCBI Taxonomy" id="6233"/>
    <lineage>
        <taxon>Eukaryota</taxon>
        <taxon>Metazoa</taxon>
        <taxon>Ecdysozoa</taxon>
        <taxon>Nematoda</taxon>
        <taxon>Chromadorea</taxon>
        <taxon>Rhabditida</taxon>
        <taxon>Tylenchina</taxon>
        <taxon>Panagrolaimomorpha</taxon>
        <taxon>Panagrolaimoidea</taxon>
        <taxon>Panagrolaimidae</taxon>
        <taxon>Panagrellus</taxon>
    </lineage>
</organism>
<feature type="transmembrane region" description="Helical" evidence="1">
    <location>
        <begin position="154"/>
        <end position="182"/>
    </location>
</feature>
<sequence>MSVTHEPRFKTAYADKYCISPYTALFGLGVFFYFVRSFHTSMVLIIPAVCTILSYFTDVHVAYVPLVALRIVTSDLILIAVGYFSTNYSKVPILLPPTQNVLPQSDVEHWDDYNAVYFYLLVGLTTFSIYTFLCITVLFVVWCFKVSPQISEQCISLISSGICMTMFLIVSVGFAFGGYYVFVL</sequence>